<keyword evidence="3" id="KW-1185">Reference proteome</keyword>
<accession>A0AAE0EW88</accession>
<protein>
    <submittedName>
        <fullName evidence="2">Uncharacterized protein</fullName>
    </submittedName>
</protein>
<name>A0AAE0EW88_9CHLO</name>
<comment type="caution">
    <text evidence="2">The sequence shown here is derived from an EMBL/GenBank/DDBJ whole genome shotgun (WGS) entry which is preliminary data.</text>
</comment>
<proteinExistence type="predicted"/>
<dbReference type="EMBL" id="LGRX02033160">
    <property type="protein sequence ID" value="KAK3242484.1"/>
    <property type="molecule type" value="Genomic_DNA"/>
</dbReference>
<evidence type="ECO:0000313" key="3">
    <source>
        <dbReference type="Proteomes" id="UP001190700"/>
    </source>
</evidence>
<gene>
    <name evidence="2" type="ORF">CYMTET_47828</name>
</gene>
<dbReference type="AlphaFoldDB" id="A0AAE0EW88"/>
<organism evidence="2 3">
    <name type="scientific">Cymbomonas tetramitiformis</name>
    <dbReference type="NCBI Taxonomy" id="36881"/>
    <lineage>
        <taxon>Eukaryota</taxon>
        <taxon>Viridiplantae</taxon>
        <taxon>Chlorophyta</taxon>
        <taxon>Pyramimonadophyceae</taxon>
        <taxon>Pyramimonadales</taxon>
        <taxon>Pyramimonadaceae</taxon>
        <taxon>Cymbomonas</taxon>
    </lineage>
</organism>
<feature type="region of interest" description="Disordered" evidence="1">
    <location>
        <begin position="175"/>
        <end position="201"/>
    </location>
</feature>
<sequence length="260" mass="28843">MSTDEAAEQGSVFRLPIKCLYHAKGYEAGQDQERGWVNEIKSDRKRNPWAPFNAGLVAVDGVKSRAEFSLQRALKGENNTGARSFGHQHCFQATDECCEEDPLEIAFQYFESKIYIGIEPDMIRFLGEMQNTIDQMQKGRSNTEFMQGLRSTLFEKHGVLYTIYREALISEFEASAPEDGENEGDTPGPGQYTQGRRAGGKNGEIRISSWIFTPGSREISQGIRVHRGGGGGRGRADVDARQCWTMTSTLTSIGSKVGTP</sequence>
<evidence type="ECO:0000256" key="1">
    <source>
        <dbReference type="SAM" id="MobiDB-lite"/>
    </source>
</evidence>
<evidence type="ECO:0000313" key="2">
    <source>
        <dbReference type="EMBL" id="KAK3242484.1"/>
    </source>
</evidence>
<dbReference type="Proteomes" id="UP001190700">
    <property type="component" value="Unassembled WGS sequence"/>
</dbReference>
<reference evidence="2 3" key="1">
    <citation type="journal article" date="2015" name="Genome Biol. Evol.">
        <title>Comparative Genomics of a Bacterivorous Green Alga Reveals Evolutionary Causalities and Consequences of Phago-Mixotrophic Mode of Nutrition.</title>
        <authorList>
            <person name="Burns J.A."/>
            <person name="Paasch A."/>
            <person name="Narechania A."/>
            <person name="Kim E."/>
        </authorList>
    </citation>
    <scope>NUCLEOTIDE SEQUENCE [LARGE SCALE GENOMIC DNA]</scope>
    <source>
        <strain evidence="2 3">PLY_AMNH</strain>
    </source>
</reference>